<protein>
    <recommendedName>
        <fullName evidence="3">HNS binding protein</fullName>
    </recommendedName>
</protein>
<proteinExistence type="predicted"/>
<reference evidence="2" key="1">
    <citation type="submission" date="2018-03" db="EMBL/GenBank/DDBJ databases">
        <title>Phage therapy in agriculture - a green tech approach to combat plant pathogenic bacteria.</title>
        <authorList>
            <person name="Carstens A.B."/>
            <person name="Djurhuus A.M."/>
            <person name="Hansen L.H."/>
        </authorList>
    </citation>
    <scope>NUCLEOTIDE SEQUENCE [LARGE SCALE GENOMIC DNA]</scope>
</reference>
<sequence length="97" mass="10433">MAKTFNVAFSGSFKVVLDSETVEHLDETFVSYAKRYHADPFALTGAERHVLCVALSEGPDEAAKALISIGLKSALKESLLEDGAVRKVAPIQVRVNG</sequence>
<dbReference type="GeneID" id="54991595"/>
<evidence type="ECO:0000313" key="2">
    <source>
        <dbReference type="Proteomes" id="UP000246166"/>
    </source>
</evidence>
<evidence type="ECO:0008006" key="3">
    <source>
        <dbReference type="Google" id="ProtNLM"/>
    </source>
</evidence>
<accession>A0A2S1GT27</accession>
<organism evidence="1 2">
    <name type="scientific">Pectobacterium phage Jarilo</name>
    <dbReference type="NCBI Taxonomy" id="2163634"/>
    <lineage>
        <taxon>Viruses</taxon>
        <taxon>Duplodnaviria</taxon>
        <taxon>Heunggongvirae</taxon>
        <taxon>Uroviricota</taxon>
        <taxon>Caudoviricetes</taxon>
        <taxon>Autographivirales</taxon>
        <taxon>Autotranscriptaviridae</taxon>
        <taxon>Studiervirinae</taxon>
        <taxon>Jarilovirus</taxon>
        <taxon>Jarilovirus jarilo</taxon>
    </lineage>
</organism>
<name>A0A2S1GT27_9CAUD</name>
<keyword evidence="2" id="KW-1185">Reference proteome</keyword>
<dbReference type="EMBL" id="MH059637">
    <property type="protein sequence ID" value="AWD92506.1"/>
    <property type="molecule type" value="Genomic_DNA"/>
</dbReference>
<dbReference type="RefSeq" id="YP_009801087.1">
    <property type="nucleotide sequence ID" value="NC_047963.1"/>
</dbReference>
<dbReference type="Proteomes" id="UP000246166">
    <property type="component" value="Segment"/>
</dbReference>
<evidence type="ECO:0000313" key="1">
    <source>
        <dbReference type="EMBL" id="AWD92506.1"/>
    </source>
</evidence>
<dbReference type="KEGG" id="vg:54991595"/>